<evidence type="ECO:0000256" key="2">
    <source>
        <dbReference type="ARBA" id="ARBA00023015"/>
    </source>
</evidence>
<dbReference type="GO" id="GO:0008301">
    <property type="term" value="F:DNA binding, bending"/>
    <property type="evidence" value="ECO:0007669"/>
    <property type="project" value="UniProtKB-ARBA"/>
</dbReference>
<feature type="region of interest" description="Disordered" evidence="7">
    <location>
        <begin position="97"/>
        <end position="141"/>
    </location>
</feature>
<dbReference type="GO" id="GO:0033554">
    <property type="term" value="P:cellular response to stress"/>
    <property type="evidence" value="ECO:0007669"/>
    <property type="project" value="UniProtKB-ARBA"/>
</dbReference>
<evidence type="ECO:0000313" key="10">
    <source>
        <dbReference type="Proteomes" id="UP000195602"/>
    </source>
</evidence>
<dbReference type="InterPro" id="IPR036879">
    <property type="entry name" value="TF_MADSbox_sf"/>
</dbReference>
<dbReference type="PROSITE" id="PS00350">
    <property type="entry name" value="MADS_BOX_1"/>
    <property type="match status" value="1"/>
</dbReference>
<feature type="domain" description="MADS-box" evidence="8">
    <location>
        <begin position="1"/>
        <end position="61"/>
    </location>
</feature>
<dbReference type="PROSITE" id="PS50066">
    <property type="entry name" value="MADS_BOX_2"/>
    <property type="match status" value="1"/>
</dbReference>
<reference evidence="9 10" key="1">
    <citation type="submission" date="2017-04" db="EMBL/GenBank/DDBJ databases">
        <title>Draft genome of the yeast Clavispora lusitaniae type strain CBS 6936.</title>
        <authorList>
            <person name="Durrens P."/>
            <person name="Klopp C."/>
            <person name="Biteau N."/>
            <person name="Fitton-Ouhabi V."/>
            <person name="Dementhon K."/>
            <person name="Accoceberry I."/>
            <person name="Sherman D.J."/>
            <person name="Noel T."/>
        </authorList>
    </citation>
    <scope>NUCLEOTIDE SEQUENCE [LARGE SCALE GENOMIC DNA]</scope>
    <source>
        <strain evidence="9 10">CBS 6936</strain>
    </source>
</reference>
<comment type="subcellular location">
    <subcellularLocation>
        <location evidence="1">Nucleus</location>
    </subcellularLocation>
</comment>
<evidence type="ECO:0000256" key="7">
    <source>
        <dbReference type="SAM" id="MobiDB-lite"/>
    </source>
</evidence>
<protein>
    <submittedName>
        <fullName evidence="9">Myocyte-specific enhancer factor</fullName>
    </submittedName>
</protein>
<keyword evidence="4" id="KW-0804">Transcription</keyword>
<sequence length="420" mass="46218">MGRRKIEIQPLTDDRNRTVTFVKRKAGLFKKAYELAVLCQVDLAVIIVGNNNKVYEFSSVDTKQLIECYQQSTPHESKSPENYGAYKKKASLAHFDDDLPNVPVDDVGDSDFDSDSDGEPSRKRKKRHSSSTSSQTNNIPNHIKQEPQISQSQLNQASQIQAAQIQLGQPGQMGAIAQMPNQFSQIAVAPSGQQRAKNMPPMPAQPVFQGPSVPFHTDDAPQRPVLRVQIPQDVKAHDEDKTVTAMDSGDKKDKAPPAVRFGRLKSPDRKPSVAFSALPQPSPSGHYPPAILPTPVFNQVFNGAAPFPPPENDEKVKQSFAHGDTPVSALPSRYMNDIFPSPSNMYPAQEWPTGLTPFSANMPHYFVGMNGGSPMSGAYPSRTSIGRQPSFQQSQTQGQPQGSQQGQSGEYMAPYREYRK</sequence>
<evidence type="ECO:0000256" key="4">
    <source>
        <dbReference type="ARBA" id="ARBA00023163"/>
    </source>
</evidence>
<dbReference type="CDD" id="cd00265">
    <property type="entry name" value="MADS_MEF2_like"/>
    <property type="match status" value="1"/>
</dbReference>
<dbReference type="GO" id="GO:0005634">
    <property type="term" value="C:nucleus"/>
    <property type="evidence" value="ECO:0007669"/>
    <property type="project" value="UniProtKB-SubCell"/>
</dbReference>
<dbReference type="InterPro" id="IPR002100">
    <property type="entry name" value="TF_MADSbox"/>
</dbReference>
<feature type="region of interest" description="Disordered" evidence="7">
    <location>
        <begin position="371"/>
        <end position="420"/>
    </location>
</feature>
<accession>A0AA91Q1S9</accession>
<evidence type="ECO:0000256" key="6">
    <source>
        <dbReference type="ARBA" id="ARBA00025805"/>
    </source>
</evidence>
<evidence type="ECO:0000256" key="1">
    <source>
        <dbReference type="ARBA" id="ARBA00004123"/>
    </source>
</evidence>
<dbReference type="PANTHER" id="PTHR11945:SF534">
    <property type="entry name" value="MYOCYTE-SPECIFIC ENHANCER FACTOR 2"/>
    <property type="match status" value="1"/>
</dbReference>
<dbReference type="Pfam" id="PF00319">
    <property type="entry name" value="SRF-TF"/>
    <property type="match status" value="1"/>
</dbReference>
<dbReference type="GO" id="GO:0046983">
    <property type="term" value="F:protein dimerization activity"/>
    <property type="evidence" value="ECO:0007669"/>
    <property type="project" value="InterPro"/>
</dbReference>
<dbReference type="SMART" id="SM00432">
    <property type="entry name" value="MADS"/>
    <property type="match status" value="1"/>
</dbReference>
<evidence type="ECO:0000256" key="5">
    <source>
        <dbReference type="ARBA" id="ARBA00023242"/>
    </source>
</evidence>
<dbReference type="EMBL" id="LYUB02000004">
    <property type="protein sequence ID" value="OVF09685.1"/>
    <property type="molecule type" value="Genomic_DNA"/>
</dbReference>
<keyword evidence="5" id="KW-0539">Nucleus</keyword>
<dbReference type="SUPFAM" id="SSF55455">
    <property type="entry name" value="SRF-like"/>
    <property type="match status" value="1"/>
</dbReference>
<evidence type="ECO:0000256" key="3">
    <source>
        <dbReference type="ARBA" id="ARBA00023125"/>
    </source>
</evidence>
<dbReference type="InterPro" id="IPR033896">
    <property type="entry name" value="MEF2-like_N"/>
</dbReference>
<dbReference type="GO" id="GO:0000981">
    <property type="term" value="F:DNA-binding transcription factor activity, RNA polymerase II-specific"/>
    <property type="evidence" value="ECO:0007669"/>
    <property type="project" value="TreeGrafter"/>
</dbReference>
<feature type="region of interest" description="Disordered" evidence="7">
    <location>
        <begin position="304"/>
        <end position="329"/>
    </location>
</feature>
<dbReference type="FunFam" id="3.40.1810.10:FF:000013">
    <property type="entry name" value="Transcription factor, MADS-box"/>
    <property type="match status" value="1"/>
</dbReference>
<dbReference type="PANTHER" id="PTHR11945">
    <property type="entry name" value="MADS BOX PROTEIN"/>
    <property type="match status" value="1"/>
</dbReference>
<proteinExistence type="inferred from homology"/>
<gene>
    <name evidence="9" type="ORF">A9F13_04g01705</name>
</gene>
<dbReference type="GO" id="GO:0000978">
    <property type="term" value="F:RNA polymerase II cis-regulatory region sequence-specific DNA binding"/>
    <property type="evidence" value="ECO:0007669"/>
    <property type="project" value="TreeGrafter"/>
</dbReference>
<dbReference type="Gene3D" id="3.40.1810.10">
    <property type="entry name" value="Transcription factor, MADS-box"/>
    <property type="match status" value="1"/>
</dbReference>
<comment type="caution">
    <text evidence="9">The sequence shown here is derived from an EMBL/GenBank/DDBJ whole genome shotgun (WGS) entry which is preliminary data.</text>
</comment>
<dbReference type="Proteomes" id="UP000195602">
    <property type="component" value="Unassembled WGS sequence"/>
</dbReference>
<organism evidence="9 10">
    <name type="scientific">Clavispora lusitaniae</name>
    <name type="common">Candida lusitaniae</name>
    <dbReference type="NCBI Taxonomy" id="36911"/>
    <lineage>
        <taxon>Eukaryota</taxon>
        <taxon>Fungi</taxon>
        <taxon>Dikarya</taxon>
        <taxon>Ascomycota</taxon>
        <taxon>Saccharomycotina</taxon>
        <taxon>Pichiomycetes</taxon>
        <taxon>Metschnikowiaceae</taxon>
        <taxon>Clavispora</taxon>
    </lineage>
</organism>
<name>A0AA91Q1S9_CLALS</name>
<dbReference type="AlphaFoldDB" id="A0AA91Q1S9"/>
<dbReference type="KEGG" id="clus:A9F13_04g01705"/>
<keyword evidence="3" id="KW-0238">DNA-binding</keyword>
<feature type="region of interest" description="Disordered" evidence="7">
    <location>
        <begin position="241"/>
        <end position="273"/>
    </location>
</feature>
<feature type="compositionally biased region" description="Acidic residues" evidence="7">
    <location>
        <begin position="106"/>
        <end position="118"/>
    </location>
</feature>
<dbReference type="GO" id="GO:0045944">
    <property type="term" value="P:positive regulation of transcription by RNA polymerase II"/>
    <property type="evidence" value="ECO:0007669"/>
    <property type="project" value="InterPro"/>
</dbReference>
<feature type="compositionally biased region" description="Basic and acidic residues" evidence="7">
    <location>
        <begin position="241"/>
        <end position="255"/>
    </location>
</feature>
<evidence type="ECO:0000259" key="8">
    <source>
        <dbReference type="PROSITE" id="PS50066"/>
    </source>
</evidence>
<dbReference type="PRINTS" id="PR00404">
    <property type="entry name" value="MADSDOMAIN"/>
</dbReference>
<keyword evidence="2" id="KW-0805">Transcription regulation</keyword>
<evidence type="ECO:0000313" key="9">
    <source>
        <dbReference type="EMBL" id="OVF09685.1"/>
    </source>
</evidence>
<feature type="compositionally biased region" description="Low complexity" evidence="7">
    <location>
        <begin position="388"/>
        <end position="409"/>
    </location>
</feature>
<comment type="similarity">
    <text evidence="6">Belongs to the MEF2 family.</text>
</comment>